<comment type="caution">
    <text evidence="2">The sequence shown here is derived from an EMBL/GenBank/DDBJ whole genome shotgun (WGS) entry which is preliminary data.</text>
</comment>
<dbReference type="Pfam" id="PF16074">
    <property type="entry name" value="PilW"/>
    <property type="match status" value="1"/>
</dbReference>
<dbReference type="Proteomes" id="UP000198145">
    <property type="component" value="Unassembled WGS sequence"/>
</dbReference>
<dbReference type="EMBL" id="NJBA01000014">
    <property type="protein sequence ID" value="OWP47553.1"/>
    <property type="molecule type" value="Genomic_DNA"/>
</dbReference>
<name>A0A246F3H9_PSENT</name>
<proteinExistence type="predicted"/>
<feature type="transmembrane region" description="Helical" evidence="1">
    <location>
        <begin position="12"/>
        <end position="34"/>
    </location>
</feature>
<protein>
    <submittedName>
        <fullName evidence="2">Pilus assembly protein PilW</fullName>
    </submittedName>
</protein>
<keyword evidence="1" id="KW-0812">Transmembrane</keyword>
<evidence type="ECO:0000313" key="2">
    <source>
        <dbReference type="EMBL" id="OWP47553.1"/>
    </source>
</evidence>
<sequence>MNTQYLQRGLSMIELMVALALSSVLIIGVTQIYIDNKRSYTFQQSQSENQEGSRYTMIFLQQELAKAGYRRRPDEPVDSAFKAENLSGCNFAAGQTVMRVSASSICIRYQPRDNNDRDCQGTAVANSADFTSPYTKSTENFVERIWFDSANNNLVCTRQVSGGTSQDSIMLNGLVDLRFTFGVGSAASPRTVTQYVANPNSNQPILTVRFVTLARSTSAYVRDSSTVDNALQNWKDYSGASDAEVTALKNADKSQLYQFSQNTVSLRNLMP</sequence>
<keyword evidence="1" id="KW-1133">Transmembrane helix</keyword>
<dbReference type="NCBIfam" id="TIGR02532">
    <property type="entry name" value="IV_pilin_GFxxxE"/>
    <property type="match status" value="1"/>
</dbReference>
<organism evidence="2 3">
    <name type="scientific">Pseudomonas nitroreducens</name>
    <dbReference type="NCBI Taxonomy" id="46680"/>
    <lineage>
        <taxon>Bacteria</taxon>
        <taxon>Pseudomonadati</taxon>
        <taxon>Pseudomonadota</taxon>
        <taxon>Gammaproteobacteria</taxon>
        <taxon>Pseudomonadales</taxon>
        <taxon>Pseudomonadaceae</taxon>
        <taxon>Pseudomonas</taxon>
    </lineage>
</organism>
<evidence type="ECO:0000256" key="1">
    <source>
        <dbReference type="SAM" id="Phobius"/>
    </source>
</evidence>
<dbReference type="AlphaFoldDB" id="A0A246F3H9"/>
<accession>A0A246F3H9</accession>
<keyword evidence="1" id="KW-0472">Membrane</keyword>
<reference evidence="2 3" key="1">
    <citation type="submission" date="2017-06" db="EMBL/GenBank/DDBJ databases">
        <title>Draft genome of Pseudomonas nitroreducens DF05.</title>
        <authorList>
            <person name="Iyer R."/>
        </authorList>
    </citation>
    <scope>NUCLEOTIDE SEQUENCE [LARGE SCALE GENOMIC DNA]</scope>
    <source>
        <strain evidence="2 3">DF05</strain>
    </source>
</reference>
<dbReference type="GO" id="GO:0043683">
    <property type="term" value="P:type IV pilus assembly"/>
    <property type="evidence" value="ECO:0007669"/>
    <property type="project" value="InterPro"/>
</dbReference>
<dbReference type="InterPro" id="IPR012902">
    <property type="entry name" value="N_methyl_site"/>
</dbReference>
<gene>
    <name evidence="2" type="ORF">CEG18_28015</name>
</gene>
<evidence type="ECO:0000313" key="3">
    <source>
        <dbReference type="Proteomes" id="UP000198145"/>
    </source>
</evidence>
<dbReference type="InterPro" id="IPR032092">
    <property type="entry name" value="PilW"/>
</dbReference>
<dbReference type="RefSeq" id="WP_088421661.1">
    <property type="nucleotide sequence ID" value="NZ_NJBA01000014.1"/>
</dbReference>
<dbReference type="Pfam" id="PF07963">
    <property type="entry name" value="N_methyl"/>
    <property type="match status" value="1"/>
</dbReference>